<evidence type="ECO:0000313" key="5">
    <source>
        <dbReference type="EMBL" id="NMH90075.1"/>
    </source>
</evidence>
<dbReference type="GO" id="GO:0016020">
    <property type="term" value="C:membrane"/>
    <property type="evidence" value="ECO:0007669"/>
    <property type="project" value="TreeGrafter"/>
</dbReference>
<dbReference type="GO" id="GO:0016491">
    <property type="term" value="F:oxidoreductase activity"/>
    <property type="evidence" value="ECO:0007669"/>
    <property type="project" value="UniProtKB-KW"/>
</dbReference>
<dbReference type="NCBIfam" id="NF004526">
    <property type="entry name" value="PRK05872.1"/>
    <property type="match status" value="1"/>
</dbReference>
<dbReference type="InterPro" id="IPR020904">
    <property type="entry name" value="Sc_DH/Rdtase_CS"/>
</dbReference>
<gene>
    <name evidence="5" type="ORF">HF519_00370</name>
</gene>
<evidence type="ECO:0000256" key="2">
    <source>
        <dbReference type="ARBA" id="ARBA00023002"/>
    </source>
</evidence>
<dbReference type="Pfam" id="PF00106">
    <property type="entry name" value="adh_short"/>
    <property type="match status" value="1"/>
</dbReference>
<comment type="caution">
    <text evidence="5">The sequence shown here is derived from an EMBL/GenBank/DDBJ whole genome shotgun (WGS) entry which is preliminary data.</text>
</comment>
<feature type="domain" description="Ketoreductase" evidence="4">
    <location>
        <begin position="9"/>
        <end position="191"/>
    </location>
</feature>
<dbReference type="PROSITE" id="PS00061">
    <property type="entry name" value="ADH_SHORT"/>
    <property type="match status" value="1"/>
</dbReference>
<dbReference type="InterPro" id="IPR057326">
    <property type="entry name" value="KR_dom"/>
</dbReference>
<dbReference type="EMBL" id="JAAXKZ010000001">
    <property type="protein sequence ID" value="NMH90075.1"/>
    <property type="molecule type" value="Genomic_DNA"/>
</dbReference>
<dbReference type="Gene3D" id="3.40.50.720">
    <property type="entry name" value="NAD(P)-binding Rossmann-like Domain"/>
    <property type="match status" value="1"/>
</dbReference>
<organism evidence="5 6">
    <name type="scientific">Pseudonocardia bannensis</name>
    <dbReference type="NCBI Taxonomy" id="630973"/>
    <lineage>
        <taxon>Bacteria</taxon>
        <taxon>Bacillati</taxon>
        <taxon>Actinomycetota</taxon>
        <taxon>Actinomycetes</taxon>
        <taxon>Pseudonocardiales</taxon>
        <taxon>Pseudonocardiaceae</taxon>
        <taxon>Pseudonocardia</taxon>
    </lineage>
</organism>
<sequence length="288" mass="30123">MTDFPVRDKVVFLTGAAGGIGRATAQALHARGARVVLTDLRQEDVDRVAASLGADRTLALAADVTDRASLDAAVAAAVERFGGIDVVFANAGIAADPPCTIAAIDEDVFEHVVDVDLLGVWRTVKAALPQVIARRGHVLVVASAYAFVNGMANAPYAVSKAGAEMFGRSLRAELSSTGATAGVLYPGWVDTAIAKVAFGGNPIVTRLRERAMPGPLGQAIRPEEVAQAALAGIERRAARVIVPKRWAALSVLRGIVNPLLDRKIEGDRTLQALVGELDAAARAAREPR</sequence>
<comment type="similarity">
    <text evidence="1 3">Belongs to the short-chain dehydrogenases/reductases (SDR) family.</text>
</comment>
<name>A0A848DC45_9PSEU</name>
<protein>
    <submittedName>
        <fullName evidence="5">SDR family NAD(P)-dependent oxidoreductase</fullName>
    </submittedName>
</protein>
<reference evidence="5 6" key="1">
    <citation type="submission" date="2020-04" db="EMBL/GenBank/DDBJ databases">
        <authorList>
            <person name="Klaysubun C."/>
            <person name="Duangmal K."/>
            <person name="Lipun K."/>
        </authorList>
    </citation>
    <scope>NUCLEOTIDE SEQUENCE [LARGE SCALE GENOMIC DNA]</scope>
    <source>
        <strain evidence="5 6">DSM 45300</strain>
    </source>
</reference>
<evidence type="ECO:0000259" key="4">
    <source>
        <dbReference type="SMART" id="SM00822"/>
    </source>
</evidence>
<accession>A0A848DC45</accession>
<keyword evidence="6" id="KW-1185">Reference proteome</keyword>
<dbReference type="SMART" id="SM00822">
    <property type="entry name" value="PKS_KR"/>
    <property type="match status" value="1"/>
</dbReference>
<dbReference type="RefSeq" id="WP_169409566.1">
    <property type="nucleotide sequence ID" value="NZ_JAAXKZ010000001.1"/>
</dbReference>
<evidence type="ECO:0000313" key="6">
    <source>
        <dbReference type="Proteomes" id="UP000586918"/>
    </source>
</evidence>
<keyword evidence="2" id="KW-0560">Oxidoreductase</keyword>
<dbReference type="InterPro" id="IPR036291">
    <property type="entry name" value="NAD(P)-bd_dom_sf"/>
</dbReference>
<dbReference type="AlphaFoldDB" id="A0A848DC45"/>
<evidence type="ECO:0000256" key="3">
    <source>
        <dbReference type="RuleBase" id="RU000363"/>
    </source>
</evidence>
<dbReference type="Proteomes" id="UP000586918">
    <property type="component" value="Unassembled WGS sequence"/>
</dbReference>
<dbReference type="PANTHER" id="PTHR44196">
    <property type="entry name" value="DEHYDROGENASE/REDUCTASE SDR FAMILY MEMBER 7B"/>
    <property type="match status" value="1"/>
</dbReference>
<proteinExistence type="inferred from homology"/>
<dbReference type="SUPFAM" id="SSF51735">
    <property type="entry name" value="NAD(P)-binding Rossmann-fold domains"/>
    <property type="match status" value="1"/>
</dbReference>
<dbReference type="PRINTS" id="PR00081">
    <property type="entry name" value="GDHRDH"/>
</dbReference>
<dbReference type="PANTHER" id="PTHR44196:SF1">
    <property type="entry name" value="DEHYDROGENASE_REDUCTASE SDR FAMILY MEMBER 7B"/>
    <property type="match status" value="1"/>
</dbReference>
<evidence type="ECO:0000256" key="1">
    <source>
        <dbReference type="ARBA" id="ARBA00006484"/>
    </source>
</evidence>
<dbReference type="InterPro" id="IPR002347">
    <property type="entry name" value="SDR_fam"/>
</dbReference>
<dbReference type="CDD" id="cd05233">
    <property type="entry name" value="SDR_c"/>
    <property type="match status" value="1"/>
</dbReference>
<dbReference type="PRINTS" id="PR00080">
    <property type="entry name" value="SDRFAMILY"/>
</dbReference>